<accession>A0A2V4X8L4</accession>
<keyword evidence="2" id="KW-0808">Transferase</keyword>
<dbReference type="SUPFAM" id="SSF53335">
    <property type="entry name" value="S-adenosyl-L-methionine-dependent methyltransferases"/>
    <property type="match status" value="1"/>
</dbReference>
<feature type="domain" description="Methyltransferase" evidence="1">
    <location>
        <begin position="125"/>
        <end position="214"/>
    </location>
</feature>
<dbReference type="OrthoDB" id="4760357at2"/>
<protein>
    <submittedName>
        <fullName evidence="2">Methyltransferase family protein</fullName>
    </submittedName>
</protein>
<name>A0A2V4X8L4_9FLAO</name>
<evidence type="ECO:0000313" key="3">
    <source>
        <dbReference type="Proteomes" id="UP000248054"/>
    </source>
</evidence>
<organism evidence="2 3">
    <name type="scientific">Winogradskyella epiphytica</name>
    <dbReference type="NCBI Taxonomy" id="262005"/>
    <lineage>
        <taxon>Bacteria</taxon>
        <taxon>Pseudomonadati</taxon>
        <taxon>Bacteroidota</taxon>
        <taxon>Flavobacteriia</taxon>
        <taxon>Flavobacteriales</taxon>
        <taxon>Flavobacteriaceae</taxon>
        <taxon>Winogradskyella</taxon>
    </lineage>
</organism>
<keyword evidence="2" id="KW-0489">Methyltransferase</keyword>
<sequence>MSEKLKKLAYNFLVLPVGNMLVLLQPEKARQLSENRITLVHKPKRDMSLSDRVMRSSLLHKLDKIQDYSAIAEQNRNFWVNSKATELFSDLEDTFKTDFIPHCTFIFDLLKKELSETSVEFNTLVEIGTGNGDVLNYLSAEFPNISRFVGIDLSPDQIELNKDRFSNNEKLEFVAADAFDWVKENGHGNTVFVTSRGVLEYFLQPRLQELFNMINGLGKTIFIAIEPNGADHDFDAHPETQLYGHEPSFSHNYPLLFKNAGFDIWHFSQKVWYKASDMQTFVGAKN</sequence>
<proteinExistence type="predicted"/>
<dbReference type="InterPro" id="IPR029063">
    <property type="entry name" value="SAM-dependent_MTases_sf"/>
</dbReference>
<gene>
    <name evidence="2" type="ORF">DFQ11_102529</name>
</gene>
<dbReference type="RefSeq" id="WP_110475311.1">
    <property type="nucleotide sequence ID" value="NZ_BMWQ01000002.1"/>
</dbReference>
<dbReference type="Gene3D" id="3.40.50.150">
    <property type="entry name" value="Vaccinia Virus protein VP39"/>
    <property type="match status" value="1"/>
</dbReference>
<evidence type="ECO:0000259" key="1">
    <source>
        <dbReference type="Pfam" id="PF13649"/>
    </source>
</evidence>
<dbReference type="InterPro" id="IPR041698">
    <property type="entry name" value="Methyltransf_25"/>
</dbReference>
<dbReference type="AlphaFoldDB" id="A0A2V4X8L4"/>
<evidence type="ECO:0000313" key="2">
    <source>
        <dbReference type="EMBL" id="PYE81949.1"/>
    </source>
</evidence>
<keyword evidence="3" id="KW-1185">Reference proteome</keyword>
<dbReference type="Pfam" id="PF13649">
    <property type="entry name" value="Methyltransf_25"/>
    <property type="match status" value="1"/>
</dbReference>
<dbReference type="Proteomes" id="UP000248054">
    <property type="component" value="Unassembled WGS sequence"/>
</dbReference>
<dbReference type="CDD" id="cd02440">
    <property type="entry name" value="AdoMet_MTases"/>
    <property type="match status" value="1"/>
</dbReference>
<reference evidence="2 3" key="1">
    <citation type="submission" date="2018-06" db="EMBL/GenBank/DDBJ databases">
        <title>Genomic Encyclopedia of Type Strains, Phase III (KMG-III): the genomes of soil and plant-associated and newly described type strains.</title>
        <authorList>
            <person name="Whitman W."/>
        </authorList>
    </citation>
    <scope>NUCLEOTIDE SEQUENCE [LARGE SCALE GENOMIC DNA]</scope>
    <source>
        <strain evidence="2 3">CECT 7945</strain>
    </source>
</reference>
<dbReference type="EMBL" id="QJTD01000002">
    <property type="protein sequence ID" value="PYE81949.1"/>
    <property type="molecule type" value="Genomic_DNA"/>
</dbReference>
<dbReference type="GO" id="GO:0008168">
    <property type="term" value="F:methyltransferase activity"/>
    <property type="evidence" value="ECO:0007669"/>
    <property type="project" value="UniProtKB-KW"/>
</dbReference>
<dbReference type="GO" id="GO:0032259">
    <property type="term" value="P:methylation"/>
    <property type="evidence" value="ECO:0007669"/>
    <property type="project" value="UniProtKB-KW"/>
</dbReference>
<comment type="caution">
    <text evidence="2">The sequence shown here is derived from an EMBL/GenBank/DDBJ whole genome shotgun (WGS) entry which is preliminary data.</text>
</comment>